<reference evidence="2 3" key="1">
    <citation type="journal article" date="2011" name="J. Bacteriol.">
        <title>Complete genome sequence of Burkholderia gladioli BSR3.</title>
        <authorList>
            <person name="Seo Y.S."/>
            <person name="Lim J."/>
            <person name="Choi B.S."/>
            <person name="Kim H."/>
            <person name="Goo E."/>
            <person name="Lee B."/>
            <person name="Lim J.S."/>
            <person name="Choi I.Y."/>
            <person name="Moon J.S."/>
            <person name="Kim J."/>
            <person name="Hwang I."/>
        </authorList>
    </citation>
    <scope>NUCLEOTIDE SEQUENCE [LARGE SCALE GENOMIC DNA]</scope>
    <source>
        <strain evidence="2 3">BSR3</strain>
    </source>
</reference>
<evidence type="ECO:0000313" key="3">
    <source>
        <dbReference type="Proteomes" id="UP000008316"/>
    </source>
</evidence>
<keyword evidence="1" id="KW-1133">Transmembrane helix</keyword>
<dbReference type="AlphaFoldDB" id="F2LA88"/>
<dbReference type="EMBL" id="CP002599">
    <property type="protein sequence ID" value="AEA61334.1"/>
    <property type="molecule type" value="Genomic_DNA"/>
</dbReference>
<keyword evidence="3" id="KW-1185">Reference proteome</keyword>
<dbReference type="RefSeq" id="WP_013698661.1">
    <property type="nucleotide sequence ID" value="NC_015381.1"/>
</dbReference>
<feature type="transmembrane region" description="Helical" evidence="1">
    <location>
        <begin position="75"/>
        <end position="100"/>
    </location>
</feature>
<sequence>MSKNWLNAAIARLLLLHFRCHSEWQAVYKHAGGWVRGTFIISQAGNMPEWMDHALRVLLHINGRKEFANPVDLPALGMLAILVASIVVCGLLVRIANVAIGRARTRRAQA</sequence>
<evidence type="ECO:0000313" key="2">
    <source>
        <dbReference type="EMBL" id="AEA61334.1"/>
    </source>
</evidence>
<protein>
    <submittedName>
        <fullName evidence="2">Uncharacterized protein</fullName>
    </submittedName>
</protein>
<dbReference type="KEGG" id="bgd:bgla_1g27170"/>
<organism evidence="2 3">
    <name type="scientific">Burkholderia gladioli (strain BSR3)</name>
    <dbReference type="NCBI Taxonomy" id="999541"/>
    <lineage>
        <taxon>Bacteria</taxon>
        <taxon>Pseudomonadati</taxon>
        <taxon>Pseudomonadota</taxon>
        <taxon>Betaproteobacteria</taxon>
        <taxon>Burkholderiales</taxon>
        <taxon>Burkholderiaceae</taxon>
        <taxon>Burkholderia</taxon>
    </lineage>
</organism>
<dbReference type="HOGENOM" id="CLU_155747_1_0_4"/>
<gene>
    <name evidence="2" type="ordered locus">bgla_1g27170</name>
</gene>
<name>F2LA88_BURGS</name>
<keyword evidence="1" id="KW-0812">Transmembrane</keyword>
<proteinExistence type="predicted"/>
<accession>F2LA88</accession>
<keyword evidence="1" id="KW-0472">Membrane</keyword>
<evidence type="ECO:0000256" key="1">
    <source>
        <dbReference type="SAM" id="Phobius"/>
    </source>
</evidence>
<dbReference type="Proteomes" id="UP000008316">
    <property type="component" value="Chromosome 1"/>
</dbReference>